<dbReference type="EMBL" id="BPLR01002013">
    <property type="protein sequence ID" value="GIX69010.1"/>
    <property type="molecule type" value="Genomic_DNA"/>
</dbReference>
<evidence type="ECO:0000313" key="3">
    <source>
        <dbReference type="EMBL" id="GIX69010.1"/>
    </source>
</evidence>
<evidence type="ECO:0000256" key="1">
    <source>
        <dbReference type="SAM" id="MobiDB-lite"/>
    </source>
</evidence>
<keyword evidence="2" id="KW-1133">Transmembrane helix</keyword>
<evidence type="ECO:0000256" key="2">
    <source>
        <dbReference type="SAM" id="Phobius"/>
    </source>
</evidence>
<name>A0AAV4M9T2_CAEEX</name>
<sequence>MCAFSYWEVMSKFWGIRIFGSYCTFYEGVWIFGSYCTMYEGVLFGFLDAIALSMKKFIIGITKRQGGTYRFGVHWVCREHECRHEGGVSSPGQHLPCRSTTATPPPEHAAEHWWHGTRTLRHPASSSACNQNVYLVLVGITHIKLSKESSKRKNSH</sequence>
<organism evidence="3 4">
    <name type="scientific">Caerostris extrusa</name>
    <name type="common">Bark spider</name>
    <name type="synonym">Caerostris bankana</name>
    <dbReference type="NCBI Taxonomy" id="172846"/>
    <lineage>
        <taxon>Eukaryota</taxon>
        <taxon>Metazoa</taxon>
        <taxon>Ecdysozoa</taxon>
        <taxon>Arthropoda</taxon>
        <taxon>Chelicerata</taxon>
        <taxon>Arachnida</taxon>
        <taxon>Araneae</taxon>
        <taxon>Araneomorphae</taxon>
        <taxon>Entelegynae</taxon>
        <taxon>Araneoidea</taxon>
        <taxon>Araneidae</taxon>
        <taxon>Caerostris</taxon>
    </lineage>
</organism>
<feature type="transmembrane region" description="Helical" evidence="2">
    <location>
        <begin position="29"/>
        <end position="54"/>
    </location>
</feature>
<dbReference type="AlphaFoldDB" id="A0AAV4M9T2"/>
<proteinExistence type="predicted"/>
<protein>
    <submittedName>
        <fullName evidence="3">Uncharacterized protein</fullName>
    </submittedName>
</protein>
<feature type="region of interest" description="Disordered" evidence="1">
    <location>
        <begin position="85"/>
        <end position="104"/>
    </location>
</feature>
<dbReference type="Proteomes" id="UP001054945">
    <property type="component" value="Unassembled WGS sequence"/>
</dbReference>
<comment type="caution">
    <text evidence="3">The sequence shown here is derived from an EMBL/GenBank/DDBJ whole genome shotgun (WGS) entry which is preliminary data.</text>
</comment>
<reference evidence="3 4" key="1">
    <citation type="submission" date="2021-06" db="EMBL/GenBank/DDBJ databases">
        <title>Caerostris extrusa draft genome.</title>
        <authorList>
            <person name="Kono N."/>
            <person name="Arakawa K."/>
        </authorList>
    </citation>
    <scope>NUCLEOTIDE SEQUENCE [LARGE SCALE GENOMIC DNA]</scope>
</reference>
<evidence type="ECO:0000313" key="4">
    <source>
        <dbReference type="Proteomes" id="UP001054945"/>
    </source>
</evidence>
<gene>
    <name evidence="3" type="ORF">CEXT_508951</name>
</gene>
<keyword evidence="2" id="KW-0472">Membrane</keyword>
<keyword evidence="4" id="KW-1185">Reference proteome</keyword>
<keyword evidence="2" id="KW-0812">Transmembrane</keyword>
<accession>A0AAV4M9T2</accession>